<accession>A0AAD5MEV8</accession>
<sequence length="97" mass="11618">MDQNIVLRKNLLQLAMIPRSRKMKLLLELSAEVWLTEDDFEQRLVYQFWSYGENAEPPEIQKSLVFAIPSVKYKLLGKGEKKIQPRMRTHPSRFIWR</sequence>
<dbReference type="Proteomes" id="UP001196413">
    <property type="component" value="Unassembled WGS sequence"/>
</dbReference>
<protein>
    <submittedName>
        <fullName evidence="1">Uncharacterized protein</fullName>
    </submittedName>
</protein>
<evidence type="ECO:0000313" key="2">
    <source>
        <dbReference type="Proteomes" id="UP001196413"/>
    </source>
</evidence>
<dbReference type="EMBL" id="JAHQIW010003091">
    <property type="protein sequence ID" value="KAJ1357300.1"/>
    <property type="molecule type" value="Genomic_DNA"/>
</dbReference>
<comment type="caution">
    <text evidence="1">The sequence shown here is derived from an EMBL/GenBank/DDBJ whole genome shotgun (WGS) entry which is preliminary data.</text>
</comment>
<organism evidence="1 2">
    <name type="scientific">Parelaphostrongylus tenuis</name>
    <name type="common">Meningeal worm</name>
    <dbReference type="NCBI Taxonomy" id="148309"/>
    <lineage>
        <taxon>Eukaryota</taxon>
        <taxon>Metazoa</taxon>
        <taxon>Ecdysozoa</taxon>
        <taxon>Nematoda</taxon>
        <taxon>Chromadorea</taxon>
        <taxon>Rhabditida</taxon>
        <taxon>Rhabditina</taxon>
        <taxon>Rhabditomorpha</taxon>
        <taxon>Strongyloidea</taxon>
        <taxon>Metastrongylidae</taxon>
        <taxon>Parelaphostrongylus</taxon>
    </lineage>
</organism>
<dbReference type="AlphaFoldDB" id="A0AAD5MEV8"/>
<gene>
    <name evidence="1" type="ORF">KIN20_015425</name>
</gene>
<proteinExistence type="predicted"/>
<evidence type="ECO:0000313" key="1">
    <source>
        <dbReference type="EMBL" id="KAJ1357300.1"/>
    </source>
</evidence>
<reference evidence="1" key="1">
    <citation type="submission" date="2021-06" db="EMBL/GenBank/DDBJ databases">
        <title>Parelaphostrongylus tenuis whole genome reference sequence.</title>
        <authorList>
            <person name="Garwood T.J."/>
            <person name="Larsen P.A."/>
            <person name="Fountain-Jones N.M."/>
            <person name="Garbe J.R."/>
            <person name="Macchietto M.G."/>
            <person name="Kania S.A."/>
            <person name="Gerhold R.W."/>
            <person name="Richards J.E."/>
            <person name="Wolf T.M."/>
        </authorList>
    </citation>
    <scope>NUCLEOTIDE SEQUENCE</scope>
    <source>
        <strain evidence="1">MNPRO001-30</strain>
        <tissue evidence="1">Meninges</tissue>
    </source>
</reference>
<keyword evidence="2" id="KW-1185">Reference proteome</keyword>
<name>A0AAD5MEV8_PARTN</name>